<comment type="caution">
    <text evidence="2">The sequence shown here is derived from an EMBL/GenBank/DDBJ whole genome shotgun (WGS) entry which is preliminary data.</text>
</comment>
<keyword evidence="3" id="KW-1185">Reference proteome</keyword>
<feature type="region of interest" description="Disordered" evidence="1">
    <location>
        <begin position="269"/>
        <end position="288"/>
    </location>
</feature>
<proteinExistence type="predicted"/>
<dbReference type="PANTHER" id="PTHR16525:SF0">
    <property type="entry name" value="PROTEIN C12ORF4"/>
    <property type="match status" value="1"/>
</dbReference>
<name>A0ABP0GMT3_CLALP</name>
<dbReference type="Pfam" id="PF10154">
    <property type="entry name" value="Fy-3"/>
    <property type="match status" value="1"/>
</dbReference>
<evidence type="ECO:0000313" key="2">
    <source>
        <dbReference type="EMBL" id="CAK8691470.1"/>
    </source>
</evidence>
<sequence>MDSVDHGDRMFQFSFSSGRNKQPRTLNVPVNVTDMKINEVPEFTARLLNFHNIPCFVGPGLNSSLTKFIKDECSELKNRRSSDCLAMIKENPNSIETIAKSLAEKYEKTWLRYSVPVSSNLNEFPLAYHYLIHSPAMQILLKLEKKYHSDLAKILVNKEQSLTKMQERHQLEMSRACEHVGFAYSNDDVTILASKHLEDAERLQSHWKNEYLTVTNNQKSKFRELVINLHKEMQGNNGRLDDSGPAYNKMKQIIDETVSVMRSSNGNTLFNNEEAGRSPNVSSTTGSTGTLMEESFTINLGAQLKTMHNIRLIVTDALNFCHYSDEGEMEAQRFQTAMSLYSSSLSALVILTDNRLGYNSSIQKEFSTICHSSTEFHFDSLKEQLAEIEKHAKQCENFDSSDEMKSEEETTFRLKDGDFYITKHSNLSQVHLVFHLVADEAKLQTKASLTNVTSRHPVVMSLRQILKVASSCDVRTITIPLLLTHELTEEITFQWCVKRAELVMKCMKGFMMEMAAWDGGVSRTVQFVVPPGVSEEVFDKIRCNLPEVFRTTTTRDLTRKKLLSR</sequence>
<accession>A0ABP0GMT3</accession>
<protein>
    <submittedName>
        <fullName evidence="2">Uncharacterized protein</fullName>
    </submittedName>
</protein>
<dbReference type="EMBL" id="CAWYQH010000119">
    <property type="protein sequence ID" value="CAK8691470.1"/>
    <property type="molecule type" value="Genomic_DNA"/>
</dbReference>
<feature type="compositionally biased region" description="Polar residues" evidence="1">
    <location>
        <begin position="279"/>
        <end position="288"/>
    </location>
</feature>
<gene>
    <name evidence="2" type="ORF">CVLEPA_LOCUS24174</name>
</gene>
<evidence type="ECO:0000313" key="3">
    <source>
        <dbReference type="Proteomes" id="UP001642483"/>
    </source>
</evidence>
<dbReference type="PANTHER" id="PTHR16525">
    <property type="entry name" value="PROTEIN C12ORF4"/>
    <property type="match status" value="1"/>
</dbReference>
<evidence type="ECO:0000256" key="1">
    <source>
        <dbReference type="SAM" id="MobiDB-lite"/>
    </source>
</evidence>
<dbReference type="InterPro" id="IPR019311">
    <property type="entry name" value="Fy-3"/>
</dbReference>
<organism evidence="2 3">
    <name type="scientific">Clavelina lepadiformis</name>
    <name type="common">Light-bulb sea squirt</name>
    <name type="synonym">Ascidia lepadiformis</name>
    <dbReference type="NCBI Taxonomy" id="159417"/>
    <lineage>
        <taxon>Eukaryota</taxon>
        <taxon>Metazoa</taxon>
        <taxon>Chordata</taxon>
        <taxon>Tunicata</taxon>
        <taxon>Ascidiacea</taxon>
        <taxon>Aplousobranchia</taxon>
        <taxon>Clavelinidae</taxon>
        <taxon>Clavelina</taxon>
    </lineage>
</organism>
<reference evidence="2 3" key="1">
    <citation type="submission" date="2024-02" db="EMBL/GenBank/DDBJ databases">
        <authorList>
            <person name="Daric V."/>
            <person name="Darras S."/>
        </authorList>
    </citation>
    <scope>NUCLEOTIDE SEQUENCE [LARGE SCALE GENOMIC DNA]</scope>
</reference>
<dbReference type="Proteomes" id="UP001642483">
    <property type="component" value="Unassembled WGS sequence"/>
</dbReference>